<comment type="caution">
    <text evidence="1">The sequence shown here is derived from an EMBL/GenBank/DDBJ whole genome shotgun (WGS) entry which is preliminary data.</text>
</comment>
<evidence type="ECO:0000313" key="1">
    <source>
        <dbReference type="EMBL" id="TNN54684.1"/>
    </source>
</evidence>
<evidence type="ECO:0000313" key="2">
    <source>
        <dbReference type="Proteomes" id="UP000314294"/>
    </source>
</evidence>
<dbReference type="EMBL" id="SRLO01000477">
    <property type="protein sequence ID" value="TNN54684.1"/>
    <property type="molecule type" value="Genomic_DNA"/>
</dbReference>
<sequence length="244" mass="25980">MSARTSSLPTKRFLPMMSTSEAGKGLNMEEFSLMSKGLAEEKTGEQRSMGLSEDRAEVGGGEEISSGHPHIQDTAVVSAAIPVALTMVAGLPHEMRAWKSANGRGSFASYRRLLLAWPDLAAPGVFSRVPQDSSTEVGVTDPMTRTLAVPLPLHCFFTSLDGMGWTAMRYLGSASKRKRYLELSVLGQLDELFGEHAAAVAQDVTLELGVGVGMQKLHHDGVSRGVDADLHALTSHCGGRGGTI</sequence>
<protein>
    <submittedName>
        <fullName evidence="1">Uncharacterized protein</fullName>
    </submittedName>
</protein>
<proteinExistence type="predicted"/>
<name>A0A4Z2GPI3_9TELE</name>
<keyword evidence="2" id="KW-1185">Reference proteome</keyword>
<gene>
    <name evidence="1" type="ORF">EYF80_035087</name>
</gene>
<dbReference type="AlphaFoldDB" id="A0A4Z2GPI3"/>
<reference evidence="1 2" key="1">
    <citation type="submission" date="2019-03" db="EMBL/GenBank/DDBJ databases">
        <title>First draft genome of Liparis tanakae, snailfish: a comprehensive survey of snailfish specific genes.</title>
        <authorList>
            <person name="Kim W."/>
            <person name="Song I."/>
            <person name="Jeong J.-H."/>
            <person name="Kim D."/>
            <person name="Kim S."/>
            <person name="Ryu S."/>
            <person name="Song J.Y."/>
            <person name="Lee S.K."/>
        </authorList>
    </citation>
    <scope>NUCLEOTIDE SEQUENCE [LARGE SCALE GENOMIC DNA]</scope>
    <source>
        <tissue evidence="1">Muscle</tissue>
    </source>
</reference>
<organism evidence="1 2">
    <name type="scientific">Liparis tanakae</name>
    <name type="common">Tanaka's snailfish</name>
    <dbReference type="NCBI Taxonomy" id="230148"/>
    <lineage>
        <taxon>Eukaryota</taxon>
        <taxon>Metazoa</taxon>
        <taxon>Chordata</taxon>
        <taxon>Craniata</taxon>
        <taxon>Vertebrata</taxon>
        <taxon>Euteleostomi</taxon>
        <taxon>Actinopterygii</taxon>
        <taxon>Neopterygii</taxon>
        <taxon>Teleostei</taxon>
        <taxon>Neoteleostei</taxon>
        <taxon>Acanthomorphata</taxon>
        <taxon>Eupercaria</taxon>
        <taxon>Perciformes</taxon>
        <taxon>Cottioidei</taxon>
        <taxon>Cottales</taxon>
        <taxon>Liparidae</taxon>
        <taxon>Liparis</taxon>
    </lineage>
</organism>
<accession>A0A4Z2GPI3</accession>
<dbReference type="Proteomes" id="UP000314294">
    <property type="component" value="Unassembled WGS sequence"/>
</dbReference>